<evidence type="ECO:0000313" key="2">
    <source>
        <dbReference type="EMBL" id="GLX68825.1"/>
    </source>
</evidence>
<reference evidence="2 3" key="1">
    <citation type="submission" date="2023-03" db="EMBL/GenBank/DDBJ databases">
        <title>Draft genome sequence of the bacteria which degrade cell wall of Tricholomamatutake.</title>
        <authorList>
            <person name="Konishi Y."/>
            <person name="Fukuta Y."/>
            <person name="Shirasaka N."/>
        </authorList>
    </citation>
    <scope>NUCLEOTIDE SEQUENCE [LARGE SCALE GENOMIC DNA]</scope>
    <source>
        <strain evidence="3">mu1</strain>
    </source>
</reference>
<dbReference type="Proteomes" id="UP001157114">
    <property type="component" value="Unassembled WGS sequence"/>
</dbReference>
<feature type="transmembrane region" description="Helical" evidence="1">
    <location>
        <begin position="268"/>
        <end position="287"/>
    </location>
</feature>
<evidence type="ECO:0000256" key="1">
    <source>
        <dbReference type="SAM" id="Phobius"/>
    </source>
</evidence>
<feature type="transmembrane region" description="Helical" evidence="1">
    <location>
        <begin position="193"/>
        <end position="213"/>
    </location>
</feature>
<organism evidence="2 3">
    <name type="scientific">Paenibacillus glycanilyticus</name>
    <dbReference type="NCBI Taxonomy" id="126569"/>
    <lineage>
        <taxon>Bacteria</taxon>
        <taxon>Bacillati</taxon>
        <taxon>Bacillota</taxon>
        <taxon>Bacilli</taxon>
        <taxon>Bacillales</taxon>
        <taxon>Paenibacillaceae</taxon>
        <taxon>Paenibacillus</taxon>
    </lineage>
</organism>
<sequence>MNWKLTWKITVGVLAVVIVITALQLYHNRSSAVYNRIINQDGYSLSLVKEGIPVDFFLKPEWIPEEVGENKLNLVIAEKFGSDIILEKVGKRDSDFYIQLDVRTHARRESGQILSLSRIGDHTFTYTGGFKWTITDADHNDLLGDQYGAGQGPNNKTSVFIDDKYREKFADGVNVHFSGFYLYGYHQKDESKLGYWIPIVFSLLVIACLVLLYRKRSEPETGLGWKLIGYLLLGGFTFALNGNKLPLGFVVYLLFFRKPRPNIPIKDKAALLGLLMYVLQLVSPTIINHFDSEPRHSTLRHISAEQLGVDGVLKMVAAQAGLGSQAGVNNFDTTFSTDGEVKEIHFYLTDMDHTGHYSHLWADYNASGQTVSLRRSLTDSWLQFPQLMSTDHLAEQMQSLKLLELMPSGGEHRYTRFELMHDGIQGNYAMKDQNNYGVDGKGVYKIEDGQLPVTAHLLQVCAPQTIEDWATCEDPVNYYFNIVEGGARK</sequence>
<comment type="caution">
    <text evidence="2">The sequence shown here is derived from an EMBL/GenBank/DDBJ whole genome shotgun (WGS) entry which is preliminary data.</text>
</comment>
<keyword evidence="1" id="KW-0812">Transmembrane</keyword>
<protein>
    <submittedName>
        <fullName evidence="2">Uncharacterized protein</fullName>
    </submittedName>
</protein>
<feature type="transmembrane region" description="Helical" evidence="1">
    <location>
        <begin position="228"/>
        <end position="256"/>
    </location>
</feature>
<gene>
    <name evidence="2" type="ORF">MU1_31700</name>
</gene>
<keyword evidence="1" id="KW-0472">Membrane</keyword>
<evidence type="ECO:0000313" key="3">
    <source>
        <dbReference type="Proteomes" id="UP001157114"/>
    </source>
</evidence>
<keyword evidence="3" id="KW-1185">Reference proteome</keyword>
<dbReference type="RefSeq" id="WP_284239608.1">
    <property type="nucleotide sequence ID" value="NZ_BSSQ01000013.1"/>
</dbReference>
<name>A0ABQ6GEZ2_9BACL</name>
<dbReference type="EMBL" id="BSSQ01000013">
    <property type="protein sequence ID" value="GLX68825.1"/>
    <property type="molecule type" value="Genomic_DNA"/>
</dbReference>
<accession>A0ABQ6GEZ2</accession>
<feature type="transmembrane region" description="Helical" evidence="1">
    <location>
        <begin position="6"/>
        <end position="26"/>
    </location>
</feature>
<proteinExistence type="predicted"/>
<keyword evidence="1" id="KW-1133">Transmembrane helix</keyword>